<dbReference type="InterPro" id="IPR046335">
    <property type="entry name" value="LacI/GalR-like_sensor"/>
</dbReference>
<dbReference type="InterPro" id="IPR028082">
    <property type="entry name" value="Peripla_BP_I"/>
</dbReference>
<dbReference type="SUPFAM" id="SSF46785">
    <property type="entry name" value="Winged helix' DNA-binding domain"/>
    <property type="match status" value="1"/>
</dbReference>
<dbReference type="SUPFAM" id="SSF53822">
    <property type="entry name" value="Periplasmic binding protein-like I"/>
    <property type="match status" value="1"/>
</dbReference>
<dbReference type="InterPro" id="IPR036388">
    <property type="entry name" value="WH-like_DNA-bd_sf"/>
</dbReference>
<feature type="domain" description="HTH gntR-type" evidence="4">
    <location>
        <begin position="20"/>
        <end position="88"/>
    </location>
</feature>
<dbReference type="Pfam" id="PF00392">
    <property type="entry name" value="GntR"/>
    <property type="match status" value="1"/>
</dbReference>
<evidence type="ECO:0000256" key="1">
    <source>
        <dbReference type="ARBA" id="ARBA00023015"/>
    </source>
</evidence>
<dbReference type="GO" id="GO:0003700">
    <property type="term" value="F:DNA-binding transcription factor activity"/>
    <property type="evidence" value="ECO:0007669"/>
    <property type="project" value="InterPro"/>
</dbReference>
<protein>
    <submittedName>
        <fullName evidence="5">GntR family transcriptional regulator</fullName>
    </submittedName>
</protein>
<dbReference type="RefSeq" id="WP_139929871.1">
    <property type="nucleotide sequence ID" value="NZ_CP040915.1"/>
</dbReference>
<reference evidence="5 6" key="1">
    <citation type="submission" date="2019-05" db="EMBL/GenBank/DDBJ databases">
        <title>Georgenia *** sp. nov., and Georgenia *** sp. nov., isolated from the intestinal contents of plateau pika (Ochotona curzoniae) in the Qinghai-Tibet plateau of China.</title>
        <authorList>
            <person name="Tian Z."/>
        </authorList>
    </citation>
    <scope>NUCLEOTIDE SEQUENCE [LARGE SCALE GENOMIC DNA]</scope>
    <source>
        <strain evidence="5 6">Z443</strain>
    </source>
</reference>
<dbReference type="PANTHER" id="PTHR30146">
    <property type="entry name" value="LACI-RELATED TRANSCRIPTIONAL REPRESSOR"/>
    <property type="match status" value="1"/>
</dbReference>
<organism evidence="5 6">
    <name type="scientific">Georgenia yuyongxinii</name>
    <dbReference type="NCBI Taxonomy" id="2589797"/>
    <lineage>
        <taxon>Bacteria</taxon>
        <taxon>Bacillati</taxon>
        <taxon>Actinomycetota</taxon>
        <taxon>Actinomycetes</taxon>
        <taxon>Micrococcales</taxon>
        <taxon>Bogoriellaceae</taxon>
        <taxon>Georgenia</taxon>
    </lineage>
</organism>
<dbReference type="Gene3D" id="1.10.10.10">
    <property type="entry name" value="Winged helix-like DNA-binding domain superfamily/Winged helix DNA-binding domain"/>
    <property type="match status" value="1"/>
</dbReference>
<evidence type="ECO:0000313" key="6">
    <source>
        <dbReference type="Proteomes" id="UP000314616"/>
    </source>
</evidence>
<dbReference type="Pfam" id="PF13377">
    <property type="entry name" value="Peripla_BP_3"/>
    <property type="match status" value="1"/>
</dbReference>
<evidence type="ECO:0000313" key="5">
    <source>
        <dbReference type="EMBL" id="QDC25621.1"/>
    </source>
</evidence>
<dbReference type="InterPro" id="IPR036390">
    <property type="entry name" value="WH_DNA-bd_sf"/>
</dbReference>
<evidence type="ECO:0000259" key="4">
    <source>
        <dbReference type="PROSITE" id="PS50949"/>
    </source>
</evidence>
<proteinExistence type="predicted"/>
<dbReference type="InterPro" id="IPR000524">
    <property type="entry name" value="Tscrpt_reg_HTH_GntR"/>
</dbReference>
<evidence type="ECO:0000256" key="3">
    <source>
        <dbReference type="ARBA" id="ARBA00023163"/>
    </source>
</evidence>
<dbReference type="PRINTS" id="PR00035">
    <property type="entry name" value="HTHGNTR"/>
</dbReference>
<dbReference type="PANTHER" id="PTHR30146:SF138">
    <property type="entry name" value="TRANSCRIPTIONAL REGULATORY PROTEIN"/>
    <property type="match status" value="1"/>
</dbReference>
<dbReference type="Gene3D" id="3.40.50.2300">
    <property type="match status" value="2"/>
</dbReference>
<sequence>METQQHASHLPIELDRSSTTPLYLQLADAMETAIMEGALAPGSRLEAEVGLAARLGLSRPTVRQGIQELVDKGLVARQRGVGTQIVSPELRPSVAAPRRPGLAGTADDGATALTGTVGLAVPDFSNPFFSGIAQVIERRARQLGYFLLMADTDEDPATELSTLQRMSEQVDGVIAVAPRAGDEDLHGVLAGMENVVLINRQLPGLASVNVDVALGMRQAVAHLAALGHRDLGYIGGPEASRAGRTIAASLRAAATEFGCQLSELAHVEPNHRGGFAAADVVVASKVTAVVAHNDLIAFGLISRLVERGLAVPDDVSVIGCDDIPFSSMLTPTLTSVAVDPDRVGRSAVDLLMRSIHAGEDIGAVEVTVPSQLVVRASTGVAPV</sequence>
<dbReference type="AlphaFoldDB" id="A0A5B8C838"/>
<dbReference type="GO" id="GO:0000976">
    <property type="term" value="F:transcription cis-regulatory region binding"/>
    <property type="evidence" value="ECO:0007669"/>
    <property type="project" value="TreeGrafter"/>
</dbReference>
<dbReference type="CDD" id="cd07377">
    <property type="entry name" value="WHTH_GntR"/>
    <property type="match status" value="1"/>
</dbReference>
<dbReference type="EMBL" id="CP040915">
    <property type="protein sequence ID" value="QDC25621.1"/>
    <property type="molecule type" value="Genomic_DNA"/>
</dbReference>
<gene>
    <name evidence="5" type="ORF">FE374_14305</name>
</gene>
<keyword evidence="1" id="KW-0805">Transcription regulation</keyword>
<dbReference type="KEGG" id="gyu:FE374_14305"/>
<dbReference type="Proteomes" id="UP000314616">
    <property type="component" value="Chromosome"/>
</dbReference>
<name>A0A5B8C838_9MICO</name>
<evidence type="ECO:0000256" key="2">
    <source>
        <dbReference type="ARBA" id="ARBA00023125"/>
    </source>
</evidence>
<dbReference type="SMART" id="SM00345">
    <property type="entry name" value="HTH_GNTR"/>
    <property type="match status" value="1"/>
</dbReference>
<dbReference type="PROSITE" id="PS50949">
    <property type="entry name" value="HTH_GNTR"/>
    <property type="match status" value="1"/>
</dbReference>
<keyword evidence="2" id="KW-0238">DNA-binding</keyword>
<accession>A0A5B8C838</accession>
<dbReference type="OrthoDB" id="3258243at2"/>
<dbReference type="CDD" id="cd06267">
    <property type="entry name" value="PBP1_LacI_sugar_binding-like"/>
    <property type="match status" value="1"/>
</dbReference>
<keyword evidence="3" id="KW-0804">Transcription</keyword>